<evidence type="ECO:0000256" key="7">
    <source>
        <dbReference type="ARBA" id="ARBA00049370"/>
    </source>
</evidence>
<dbReference type="InterPro" id="IPR002650">
    <property type="entry name" value="Sulphate_adenylyltransferase"/>
</dbReference>
<dbReference type="UniPathway" id="UPA00140">
    <property type="reaction ID" value="UER00204"/>
</dbReference>
<evidence type="ECO:0000256" key="5">
    <source>
        <dbReference type="ARBA" id="ARBA00022840"/>
    </source>
</evidence>
<keyword evidence="4 8" id="KW-0547">Nucleotide-binding</keyword>
<comment type="similarity">
    <text evidence="6 8">Belongs to the sulfate adenylyltransferase family.</text>
</comment>
<dbReference type="GO" id="GO:0070814">
    <property type="term" value="P:hydrogen sulfide biosynthetic process"/>
    <property type="evidence" value="ECO:0007669"/>
    <property type="project" value="UniProtKB-UniRule"/>
</dbReference>
<dbReference type="NCBIfam" id="NF003166">
    <property type="entry name" value="PRK04149.1"/>
    <property type="match status" value="1"/>
</dbReference>
<dbReference type="PANTHER" id="PTHR43509:SF1">
    <property type="entry name" value="SULFATE ADENYLYLTRANSFERASE"/>
    <property type="match status" value="1"/>
</dbReference>
<dbReference type="InterPro" id="IPR015947">
    <property type="entry name" value="PUA-like_sf"/>
</dbReference>
<feature type="domain" description="Sulphate adenylyltransferase catalytic" evidence="9">
    <location>
        <begin position="166"/>
        <end position="374"/>
    </location>
</feature>
<dbReference type="EC" id="2.7.7.4" evidence="8"/>
<dbReference type="CDD" id="cd00517">
    <property type="entry name" value="ATPS"/>
    <property type="match status" value="1"/>
</dbReference>
<gene>
    <name evidence="8 11" type="primary">sat</name>
    <name evidence="11" type="ORF">ENJ61_07025</name>
</gene>
<evidence type="ECO:0000256" key="6">
    <source>
        <dbReference type="ARBA" id="ARBA00037980"/>
    </source>
</evidence>
<dbReference type="NCBIfam" id="TIGR00339">
    <property type="entry name" value="sopT"/>
    <property type="match status" value="1"/>
</dbReference>
<dbReference type="GO" id="GO:0005524">
    <property type="term" value="F:ATP binding"/>
    <property type="evidence" value="ECO:0007669"/>
    <property type="project" value="UniProtKB-KW"/>
</dbReference>
<reference evidence="11" key="1">
    <citation type="journal article" date="2020" name="mSystems">
        <title>Genome- and Community-Level Interaction Insights into Carbon Utilization and Element Cycling Functions of Hydrothermarchaeota in Hydrothermal Sediment.</title>
        <authorList>
            <person name="Zhou Z."/>
            <person name="Liu Y."/>
            <person name="Xu W."/>
            <person name="Pan J."/>
            <person name="Luo Z.H."/>
            <person name="Li M."/>
        </authorList>
    </citation>
    <scope>NUCLEOTIDE SEQUENCE [LARGE SCALE GENOMIC DNA]</scope>
    <source>
        <strain evidence="11">HyVt-501</strain>
    </source>
</reference>
<comment type="caution">
    <text evidence="11">The sequence shown here is derived from an EMBL/GenBank/DDBJ whole genome shotgun (WGS) entry which is preliminary data.</text>
</comment>
<evidence type="ECO:0000256" key="3">
    <source>
        <dbReference type="ARBA" id="ARBA00022695"/>
    </source>
</evidence>
<evidence type="ECO:0000256" key="1">
    <source>
        <dbReference type="ARBA" id="ARBA00005048"/>
    </source>
</evidence>
<evidence type="ECO:0000259" key="9">
    <source>
        <dbReference type="Pfam" id="PF01747"/>
    </source>
</evidence>
<dbReference type="EMBL" id="DRNB01000255">
    <property type="protein sequence ID" value="HHJ64646.1"/>
    <property type="molecule type" value="Genomic_DNA"/>
</dbReference>
<keyword evidence="2 8" id="KW-0808">Transferase</keyword>
<evidence type="ECO:0000256" key="4">
    <source>
        <dbReference type="ARBA" id="ARBA00022741"/>
    </source>
</evidence>
<dbReference type="InterPro" id="IPR020792">
    <property type="entry name" value="SO4_adenylyltransferase_pro"/>
</dbReference>
<sequence>MLKPHGGELINRIIPEREKESILRDSSLYPSLKVDREVLLDVENIATGVFSPLRGFMTKEELFSIAYNMQLPDGNVWTIPILLQLREEPPFSKGDRVLLRNSKEGVKAVLDVKEVYRLDLRRIAKLIWGTDSEEHPGVSHFYAKGEWAIGGDVWLLDRVDTPFREWILDPEDTRRIFEYRGWKRVVGFQTRNAPHRAHEYLQRLGLEISDGILIHPVLGWKKADDFDAKDILRAYDLLINNYYPRNRVLLSGLATAMRYAGPREAVFHALIRKNFGCTHFIVGRDHAGVGDFYDPYAAHRIFDSLPADIEIEIIRVTAVFYCSLCDTIASDKSCGHPKENRTYISMTHIRKLIRKGQIPPSTIMRPDIAEALLRSYDLVS</sequence>
<dbReference type="InterPro" id="IPR024951">
    <property type="entry name" value="Sulfurylase_cat_dom"/>
</dbReference>
<dbReference type="GO" id="GO:0000103">
    <property type="term" value="P:sulfate assimilation"/>
    <property type="evidence" value="ECO:0007669"/>
    <property type="project" value="UniProtKB-UniRule"/>
</dbReference>
<feature type="domain" description="ATP-sulfurylase PUA-like" evidence="10">
    <location>
        <begin position="3"/>
        <end position="157"/>
    </location>
</feature>
<dbReference type="GO" id="GO:0004781">
    <property type="term" value="F:sulfate adenylyltransferase (ATP) activity"/>
    <property type="evidence" value="ECO:0007669"/>
    <property type="project" value="UniProtKB-UniRule"/>
</dbReference>
<evidence type="ECO:0000256" key="2">
    <source>
        <dbReference type="ARBA" id="ARBA00022679"/>
    </source>
</evidence>
<name>A0A7C5L7Y7_AQUAO</name>
<comment type="catalytic activity">
    <reaction evidence="7 8">
        <text>sulfate + ATP + H(+) = adenosine 5'-phosphosulfate + diphosphate</text>
        <dbReference type="Rhea" id="RHEA:18133"/>
        <dbReference type="ChEBI" id="CHEBI:15378"/>
        <dbReference type="ChEBI" id="CHEBI:16189"/>
        <dbReference type="ChEBI" id="CHEBI:30616"/>
        <dbReference type="ChEBI" id="CHEBI:33019"/>
        <dbReference type="ChEBI" id="CHEBI:58243"/>
        <dbReference type="EC" id="2.7.7.4"/>
    </reaction>
</comment>
<protein>
    <recommendedName>
        <fullName evidence="8">Sulfate adenylyltransferase</fullName>
        <ecNumber evidence="8">2.7.7.4</ecNumber>
    </recommendedName>
    <alternativeName>
        <fullName evidence="8">ATP-sulfurylase</fullName>
    </alternativeName>
    <alternativeName>
        <fullName evidence="8">Sulfate adenylate transferase</fullName>
        <shortName evidence="8">SAT</shortName>
    </alternativeName>
</protein>
<dbReference type="Gene3D" id="3.10.400.10">
    <property type="entry name" value="Sulfate adenylyltransferase"/>
    <property type="match status" value="1"/>
</dbReference>
<keyword evidence="3 8" id="KW-0548">Nucleotidyltransferase</keyword>
<dbReference type="Pfam" id="PF14306">
    <property type="entry name" value="PUA_2"/>
    <property type="match status" value="1"/>
</dbReference>
<dbReference type="AlphaFoldDB" id="A0A7C5L7Y7"/>
<accession>A0A7C5L7Y7</accession>
<dbReference type="InterPro" id="IPR025980">
    <property type="entry name" value="ATP-Sase_PUA-like_dom"/>
</dbReference>
<dbReference type="SUPFAM" id="SSF52374">
    <property type="entry name" value="Nucleotidylyl transferase"/>
    <property type="match status" value="1"/>
</dbReference>
<dbReference type="HAMAP" id="MF_00066">
    <property type="entry name" value="Sulf_adenylyltr"/>
    <property type="match status" value="1"/>
</dbReference>
<keyword evidence="5 8" id="KW-0067">ATP-binding</keyword>
<evidence type="ECO:0000256" key="8">
    <source>
        <dbReference type="HAMAP-Rule" id="MF_00066"/>
    </source>
</evidence>
<dbReference type="Pfam" id="PF01747">
    <property type="entry name" value="ATP-sulfurylase"/>
    <property type="match status" value="1"/>
</dbReference>
<evidence type="ECO:0000259" key="10">
    <source>
        <dbReference type="Pfam" id="PF14306"/>
    </source>
</evidence>
<proteinExistence type="inferred from homology"/>
<evidence type="ECO:0000313" key="11">
    <source>
        <dbReference type="EMBL" id="HHJ64646.1"/>
    </source>
</evidence>
<dbReference type="SUPFAM" id="SSF88697">
    <property type="entry name" value="PUA domain-like"/>
    <property type="match status" value="1"/>
</dbReference>
<dbReference type="Proteomes" id="UP000885792">
    <property type="component" value="Unassembled WGS sequence"/>
</dbReference>
<dbReference type="InterPro" id="IPR014729">
    <property type="entry name" value="Rossmann-like_a/b/a_fold"/>
</dbReference>
<dbReference type="Gene3D" id="3.40.50.620">
    <property type="entry name" value="HUPs"/>
    <property type="match status" value="1"/>
</dbReference>
<dbReference type="PANTHER" id="PTHR43509">
    <property type="match status" value="1"/>
</dbReference>
<organism evidence="11">
    <name type="scientific">Aquifex aeolicus</name>
    <dbReference type="NCBI Taxonomy" id="63363"/>
    <lineage>
        <taxon>Bacteria</taxon>
        <taxon>Pseudomonadati</taxon>
        <taxon>Aquificota</taxon>
        <taxon>Aquificia</taxon>
        <taxon>Aquificales</taxon>
        <taxon>Aquificaceae</taxon>
        <taxon>Aquifex</taxon>
    </lineage>
</organism>
<comment type="pathway">
    <text evidence="1 8">Sulfur metabolism; hydrogen sulfide biosynthesis; sulfite from sulfate: step 1/3.</text>
</comment>